<keyword evidence="2" id="KW-1185">Reference proteome</keyword>
<reference evidence="2" key="1">
    <citation type="journal article" date="2019" name="Int. J. Syst. Evol. Microbiol.">
        <title>The Global Catalogue of Microorganisms (GCM) 10K type strain sequencing project: providing services to taxonomists for standard genome sequencing and annotation.</title>
        <authorList>
            <consortium name="The Broad Institute Genomics Platform"/>
            <consortium name="The Broad Institute Genome Sequencing Center for Infectious Disease"/>
            <person name="Wu L."/>
            <person name="Ma J."/>
        </authorList>
    </citation>
    <scope>NUCLEOTIDE SEQUENCE [LARGE SCALE GENOMIC DNA]</scope>
    <source>
        <strain evidence="2">JCM 4087</strain>
    </source>
</reference>
<organism evidence="1 2">
    <name type="scientific">Streptomyces thioluteus</name>
    <dbReference type="NCBI Taxonomy" id="66431"/>
    <lineage>
        <taxon>Bacteria</taxon>
        <taxon>Bacillati</taxon>
        <taxon>Actinomycetota</taxon>
        <taxon>Actinomycetes</taxon>
        <taxon>Kitasatosporales</taxon>
        <taxon>Streptomycetaceae</taxon>
        <taxon>Streptomyces</taxon>
    </lineage>
</organism>
<sequence>MNQYAASITAVSMSSPVTVENNGTRPVGARCGQDLQQLRSEFIDLRRMGRVVDGDAAGLDPVGLATGHQGIQLLRRTGDHDLLGPFTTAI</sequence>
<comment type="caution">
    <text evidence="1">The sequence shown here is derived from an EMBL/GenBank/DDBJ whole genome shotgun (WGS) entry which is preliminary data.</text>
</comment>
<gene>
    <name evidence="1" type="ORF">GCM10020221_32310</name>
</gene>
<dbReference type="EMBL" id="BAAAXZ010000122">
    <property type="protein sequence ID" value="GAA2934123.1"/>
    <property type="molecule type" value="Genomic_DNA"/>
</dbReference>
<name>A0ABP6JJZ2_STRTU</name>
<proteinExistence type="predicted"/>
<evidence type="ECO:0000313" key="1">
    <source>
        <dbReference type="EMBL" id="GAA2934123.1"/>
    </source>
</evidence>
<protein>
    <submittedName>
        <fullName evidence="1">Uncharacterized protein</fullName>
    </submittedName>
</protein>
<evidence type="ECO:0000313" key="2">
    <source>
        <dbReference type="Proteomes" id="UP001501102"/>
    </source>
</evidence>
<dbReference type="Proteomes" id="UP001501102">
    <property type="component" value="Unassembled WGS sequence"/>
</dbReference>
<accession>A0ABP6JJZ2</accession>